<name>A0A5F9CQK0_RABIT</name>
<sequence>MTDQAFVTLTTNDAYAEGALVLGSSLTQHRTSQSLAVLTAPHVSDTMRKPLDIVSDEVTTVDILDSGDSAHLTLMKRPELGVALTKLHCWSLTQYSKCVFVGADTLVLANIDAVFERELSAAPDPGWPDRLNPGVFVYQPSVETYNQLLHVASERGMLHLCSNNLALPKAPLIPACGRCLRSRIILVSWGDPGHHTTMCVLRTERAVGTGPG</sequence>
<dbReference type="GeneTree" id="ENSGT00940000154674"/>
<organism evidence="1 2">
    <name type="scientific">Oryctolagus cuniculus</name>
    <name type="common">Rabbit</name>
    <dbReference type="NCBI Taxonomy" id="9986"/>
    <lineage>
        <taxon>Eukaryota</taxon>
        <taxon>Metazoa</taxon>
        <taxon>Chordata</taxon>
        <taxon>Craniata</taxon>
        <taxon>Vertebrata</taxon>
        <taxon>Euteleostomi</taxon>
        <taxon>Mammalia</taxon>
        <taxon>Eutheria</taxon>
        <taxon>Euarchontoglires</taxon>
        <taxon>Glires</taxon>
        <taxon>Lagomorpha</taxon>
        <taxon>Leporidae</taxon>
        <taxon>Oryctolagus</taxon>
    </lineage>
</organism>
<dbReference type="CDD" id="cd02537">
    <property type="entry name" value="GT8_Glycogenin"/>
    <property type="match status" value="1"/>
</dbReference>
<dbReference type="AlphaFoldDB" id="A0A5F9CQK0"/>
<dbReference type="Proteomes" id="UP000001811">
    <property type="component" value="Unplaced"/>
</dbReference>
<reference evidence="1 2" key="1">
    <citation type="journal article" date="2011" name="Nature">
        <title>A high-resolution map of human evolutionary constraint using 29 mammals.</title>
        <authorList>
            <person name="Lindblad-Toh K."/>
            <person name="Garber M."/>
            <person name="Zuk O."/>
            <person name="Lin M.F."/>
            <person name="Parker B.J."/>
            <person name="Washietl S."/>
            <person name="Kheradpour P."/>
            <person name="Ernst J."/>
            <person name="Jordan G."/>
            <person name="Mauceli E."/>
            <person name="Ward L.D."/>
            <person name="Lowe C.B."/>
            <person name="Holloway A.K."/>
            <person name="Clamp M."/>
            <person name="Gnerre S."/>
            <person name="Alfoldi J."/>
            <person name="Beal K."/>
            <person name="Chang J."/>
            <person name="Clawson H."/>
            <person name="Cuff J."/>
            <person name="Di Palma F."/>
            <person name="Fitzgerald S."/>
            <person name="Flicek P."/>
            <person name="Guttman M."/>
            <person name="Hubisz M.J."/>
            <person name="Jaffe D.B."/>
            <person name="Jungreis I."/>
            <person name="Kent W.J."/>
            <person name="Kostka D."/>
            <person name="Lara M."/>
            <person name="Martins A.L."/>
            <person name="Massingham T."/>
            <person name="Moltke I."/>
            <person name="Raney B.J."/>
            <person name="Rasmussen M.D."/>
            <person name="Robinson J."/>
            <person name="Stark A."/>
            <person name="Vilella A.J."/>
            <person name="Wen J."/>
            <person name="Xie X."/>
            <person name="Zody M.C."/>
            <person name="Baldwin J."/>
            <person name="Bloom T."/>
            <person name="Chin C.W."/>
            <person name="Heiman D."/>
            <person name="Nicol R."/>
            <person name="Nusbaum C."/>
            <person name="Young S."/>
            <person name="Wilkinson J."/>
            <person name="Worley K.C."/>
            <person name="Kovar C.L."/>
            <person name="Muzny D.M."/>
            <person name="Gibbs R.A."/>
            <person name="Cree A."/>
            <person name="Dihn H.H."/>
            <person name="Fowler G."/>
            <person name="Jhangiani S."/>
            <person name="Joshi V."/>
            <person name="Lee S."/>
            <person name="Lewis L.R."/>
            <person name="Nazareth L.V."/>
            <person name="Okwuonu G."/>
            <person name="Santibanez J."/>
            <person name="Warren W.C."/>
            <person name="Mardis E.R."/>
            <person name="Weinstock G.M."/>
            <person name="Wilson R.K."/>
            <person name="Delehaunty K."/>
            <person name="Dooling D."/>
            <person name="Fronik C."/>
            <person name="Fulton L."/>
            <person name="Fulton B."/>
            <person name="Graves T."/>
            <person name="Minx P."/>
            <person name="Sodergren E."/>
            <person name="Birney E."/>
            <person name="Margulies E.H."/>
            <person name="Herrero J."/>
            <person name="Green E.D."/>
            <person name="Haussler D."/>
            <person name="Siepel A."/>
            <person name="Goldman N."/>
            <person name="Pollard K.S."/>
            <person name="Pedersen J.S."/>
            <person name="Lander E.S."/>
            <person name="Kellis M."/>
        </authorList>
    </citation>
    <scope>NUCLEOTIDE SEQUENCE [LARGE SCALE GENOMIC DNA]</scope>
    <source>
        <strain evidence="2">Thorbecke</strain>
    </source>
</reference>
<dbReference type="SMR" id="A0A5F9CQK0"/>
<reference evidence="1" key="3">
    <citation type="submission" date="2025-09" db="UniProtKB">
        <authorList>
            <consortium name="Ensembl"/>
        </authorList>
    </citation>
    <scope>IDENTIFICATION</scope>
    <source>
        <strain evidence="1">Thorbecke</strain>
    </source>
</reference>
<dbReference type="PANTHER" id="PTHR11183">
    <property type="entry name" value="GLYCOGENIN SUBFAMILY MEMBER"/>
    <property type="match status" value="1"/>
</dbReference>
<proteinExistence type="predicted"/>
<evidence type="ECO:0000313" key="1">
    <source>
        <dbReference type="Ensembl" id="ENSOCUP00000036015.1"/>
    </source>
</evidence>
<dbReference type="SUPFAM" id="SSF53448">
    <property type="entry name" value="Nucleotide-diphospho-sugar transferases"/>
    <property type="match status" value="1"/>
</dbReference>
<keyword evidence="2" id="KW-1185">Reference proteome</keyword>
<dbReference type="InterPro" id="IPR050587">
    <property type="entry name" value="GNT1/Glycosyltrans_8"/>
</dbReference>
<dbReference type="STRING" id="9986.ENSOCUP00000036015"/>
<dbReference type="InParanoid" id="A0A5F9CQK0"/>
<dbReference type="InterPro" id="IPR029044">
    <property type="entry name" value="Nucleotide-diphossugar_trans"/>
</dbReference>
<protein>
    <recommendedName>
        <fullName evidence="3">Glycogenin 1</fullName>
    </recommendedName>
</protein>
<evidence type="ECO:0000313" key="2">
    <source>
        <dbReference type="Proteomes" id="UP000001811"/>
    </source>
</evidence>
<accession>A0A5F9CQK0</accession>
<dbReference type="Ensembl" id="ENSOCUT00000022022.2">
    <property type="protein sequence ID" value="ENSOCUP00000036015.1"/>
    <property type="gene ID" value="ENSOCUG00000025502.2"/>
</dbReference>
<dbReference type="Bgee" id="ENSOCUG00000025502">
    <property type="expression patterns" value="Expressed in skeletal muscle tissue and 13 other cell types or tissues"/>
</dbReference>
<reference evidence="1" key="2">
    <citation type="submission" date="2025-08" db="UniProtKB">
        <authorList>
            <consortium name="Ensembl"/>
        </authorList>
    </citation>
    <scope>IDENTIFICATION</scope>
    <source>
        <strain evidence="1">Thorbecke</strain>
    </source>
</reference>
<evidence type="ECO:0008006" key="3">
    <source>
        <dbReference type="Google" id="ProtNLM"/>
    </source>
</evidence>
<dbReference type="Gene3D" id="3.90.550.10">
    <property type="entry name" value="Spore Coat Polysaccharide Biosynthesis Protein SpsA, Chain A"/>
    <property type="match status" value="1"/>
</dbReference>